<dbReference type="PROSITE" id="PS00211">
    <property type="entry name" value="ABC_TRANSPORTER_1"/>
    <property type="match status" value="1"/>
</dbReference>
<dbReference type="PROSITE" id="PS50893">
    <property type="entry name" value="ABC_TRANSPORTER_2"/>
    <property type="match status" value="1"/>
</dbReference>
<dbReference type="SUPFAM" id="SSF52540">
    <property type="entry name" value="P-loop containing nucleoside triphosphate hydrolases"/>
    <property type="match status" value="1"/>
</dbReference>
<dbReference type="GO" id="GO:0016887">
    <property type="term" value="F:ATP hydrolysis activity"/>
    <property type="evidence" value="ECO:0007669"/>
    <property type="project" value="InterPro"/>
</dbReference>
<dbReference type="RefSeq" id="WP_145080584.1">
    <property type="nucleotide sequence ID" value="NZ_CP036298.1"/>
</dbReference>
<evidence type="ECO:0000256" key="3">
    <source>
        <dbReference type="ARBA" id="ARBA00022741"/>
    </source>
</evidence>
<dbReference type="PANTHER" id="PTHR43335:SF3">
    <property type="entry name" value="ABC TRANSPORTER"/>
    <property type="match status" value="1"/>
</dbReference>
<dbReference type="Proteomes" id="UP000318017">
    <property type="component" value="Chromosome"/>
</dbReference>
<dbReference type="Gene3D" id="3.40.50.300">
    <property type="entry name" value="P-loop containing nucleotide triphosphate hydrolases"/>
    <property type="match status" value="1"/>
</dbReference>
<dbReference type="InterPro" id="IPR027417">
    <property type="entry name" value="P-loop_NTPase"/>
</dbReference>
<dbReference type="AlphaFoldDB" id="A0A518GA68"/>
<keyword evidence="4 6" id="KW-0067">ATP-binding</keyword>
<dbReference type="GO" id="GO:0005524">
    <property type="term" value="F:ATP binding"/>
    <property type="evidence" value="ECO:0007669"/>
    <property type="project" value="UniProtKB-KW"/>
</dbReference>
<dbReference type="PANTHER" id="PTHR43335">
    <property type="entry name" value="ABC TRANSPORTER, ATP-BINDING PROTEIN"/>
    <property type="match status" value="1"/>
</dbReference>
<dbReference type="OrthoDB" id="9795548at2"/>
<evidence type="ECO:0000256" key="2">
    <source>
        <dbReference type="ARBA" id="ARBA00022448"/>
    </source>
</evidence>
<dbReference type="InterPro" id="IPR003593">
    <property type="entry name" value="AAA+_ATPase"/>
</dbReference>
<sequence length="337" mass="36871">MSSSSEPVVCTRNLCKSYGSFTALKDLTIHVDRGQILGFIGPNGAGKTTTIKILVGLSRATSGSATIAGVDCSENAAQIKHLVGYMPDRFGSYDNMRVREYLDFFGAIYRIPTSRRRKRIEEVLEITNATYMQDKFVESLSHGMQQRVGIARTLLHDPTVMILDEPANGLDPSARIEMREILLRLAGEGKTLIVTSHILPELARICDTVAIVTGGSLRAFGTLDEVMRTLCPVRSYEIQLLTEQDLDLAIAGLAKALPECRPNVSRPERMLRFPIAETEERLSQLLSQLVSEGVKMVQFREVVGDLEDAFLSVAAGKSEAVDSPHSPAAESTAEVTS</sequence>
<keyword evidence="3" id="KW-0547">Nucleotide-binding</keyword>
<proteinExistence type="inferred from homology"/>
<dbReference type="CDD" id="cd03230">
    <property type="entry name" value="ABC_DR_subfamily_A"/>
    <property type="match status" value="1"/>
</dbReference>
<evidence type="ECO:0000256" key="4">
    <source>
        <dbReference type="ARBA" id="ARBA00022840"/>
    </source>
</evidence>
<dbReference type="SMART" id="SM00382">
    <property type="entry name" value="AAA"/>
    <property type="match status" value="1"/>
</dbReference>
<evidence type="ECO:0000313" key="7">
    <source>
        <dbReference type="Proteomes" id="UP000318017"/>
    </source>
</evidence>
<feature type="domain" description="ABC transporter" evidence="5">
    <location>
        <begin position="9"/>
        <end position="239"/>
    </location>
</feature>
<evidence type="ECO:0000259" key="5">
    <source>
        <dbReference type="PROSITE" id="PS50893"/>
    </source>
</evidence>
<evidence type="ECO:0000313" key="6">
    <source>
        <dbReference type="EMBL" id="QDV25470.1"/>
    </source>
</evidence>
<dbReference type="Pfam" id="PF00005">
    <property type="entry name" value="ABC_tran"/>
    <property type="match status" value="1"/>
</dbReference>
<dbReference type="KEGG" id="ahel:Q31a_37960"/>
<name>A0A518GA68_9BACT</name>
<dbReference type="InterPro" id="IPR003439">
    <property type="entry name" value="ABC_transporter-like_ATP-bd"/>
</dbReference>
<comment type="similarity">
    <text evidence="1">Belongs to the ABC transporter superfamily.</text>
</comment>
<evidence type="ECO:0000256" key="1">
    <source>
        <dbReference type="ARBA" id="ARBA00005417"/>
    </source>
</evidence>
<gene>
    <name evidence="6" type="primary">ybhF_6</name>
    <name evidence="6" type="ORF">Q31a_37960</name>
</gene>
<accession>A0A518GA68</accession>
<dbReference type="EMBL" id="CP036298">
    <property type="protein sequence ID" value="QDV25470.1"/>
    <property type="molecule type" value="Genomic_DNA"/>
</dbReference>
<reference evidence="6 7" key="1">
    <citation type="submission" date="2019-02" db="EMBL/GenBank/DDBJ databases">
        <title>Deep-cultivation of Planctomycetes and their phenomic and genomic characterization uncovers novel biology.</title>
        <authorList>
            <person name="Wiegand S."/>
            <person name="Jogler M."/>
            <person name="Boedeker C."/>
            <person name="Pinto D."/>
            <person name="Vollmers J."/>
            <person name="Rivas-Marin E."/>
            <person name="Kohn T."/>
            <person name="Peeters S.H."/>
            <person name="Heuer A."/>
            <person name="Rast P."/>
            <person name="Oberbeckmann S."/>
            <person name="Bunk B."/>
            <person name="Jeske O."/>
            <person name="Meyerdierks A."/>
            <person name="Storesund J.E."/>
            <person name="Kallscheuer N."/>
            <person name="Luecker S."/>
            <person name="Lage O.M."/>
            <person name="Pohl T."/>
            <person name="Merkel B.J."/>
            <person name="Hornburger P."/>
            <person name="Mueller R.-W."/>
            <person name="Bruemmer F."/>
            <person name="Labrenz M."/>
            <person name="Spormann A.M."/>
            <person name="Op den Camp H."/>
            <person name="Overmann J."/>
            <person name="Amann R."/>
            <person name="Jetten M.S.M."/>
            <person name="Mascher T."/>
            <person name="Medema M.H."/>
            <person name="Devos D.P."/>
            <person name="Kaster A.-K."/>
            <person name="Ovreas L."/>
            <person name="Rohde M."/>
            <person name="Galperin M.Y."/>
            <person name="Jogler C."/>
        </authorList>
    </citation>
    <scope>NUCLEOTIDE SEQUENCE [LARGE SCALE GENOMIC DNA]</scope>
    <source>
        <strain evidence="6 7">Q31a</strain>
    </source>
</reference>
<keyword evidence="7" id="KW-1185">Reference proteome</keyword>
<organism evidence="6 7">
    <name type="scientific">Aureliella helgolandensis</name>
    <dbReference type="NCBI Taxonomy" id="2527968"/>
    <lineage>
        <taxon>Bacteria</taxon>
        <taxon>Pseudomonadati</taxon>
        <taxon>Planctomycetota</taxon>
        <taxon>Planctomycetia</taxon>
        <taxon>Pirellulales</taxon>
        <taxon>Pirellulaceae</taxon>
        <taxon>Aureliella</taxon>
    </lineage>
</organism>
<keyword evidence="2" id="KW-0813">Transport</keyword>
<protein>
    <submittedName>
        <fullName evidence="6">Putative ABC transporter ATP-binding protein YbhF</fullName>
    </submittedName>
</protein>
<dbReference type="InterPro" id="IPR017871">
    <property type="entry name" value="ABC_transporter-like_CS"/>
</dbReference>